<dbReference type="Proteomes" id="UP000184188">
    <property type="component" value="Unassembled WGS sequence"/>
</dbReference>
<keyword evidence="1" id="KW-0812">Transmembrane</keyword>
<reference evidence="4" key="1">
    <citation type="journal article" date="2017" name="Genome Biol.">
        <title>Comparative genomics reveals high biological diversity and specific adaptations in the industrially and medically important fungal genus Aspergillus.</title>
        <authorList>
            <person name="de Vries R.P."/>
            <person name="Riley R."/>
            <person name="Wiebenga A."/>
            <person name="Aguilar-Osorio G."/>
            <person name="Amillis S."/>
            <person name="Uchima C.A."/>
            <person name="Anderluh G."/>
            <person name="Asadollahi M."/>
            <person name="Askin M."/>
            <person name="Barry K."/>
            <person name="Battaglia E."/>
            <person name="Bayram O."/>
            <person name="Benocci T."/>
            <person name="Braus-Stromeyer S.A."/>
            <person name="Caldana C."/>
            <person name="Canovas D."/>
            <person name="Cerqueira G.C."/>
            <person name="Chen F."/>
            <person name="Chen W."/>
            <person name="Choi C."/>
            <person name="Clum A."/>
            <person name="Dos Santos R.A."/>
            <person name="Damasio A.R."/>
            <person name="Diallinas G."/>
            <person name="Emri T."/>
            <person name="Fekete E."/>
            <person name="Flipphi M."/>
            <person name="Freyberg S."/>
            <person name="Gallo A."/>
            <person name="Gournas C."/>
            <person name="Habgood R."/>
            <person name="Hainaut M."/>
            <person name="Harispe M.L."/>
            <person name="Henrissat B."/>
            <person name="Hilden K.S."/>
            <person name="Hope R."/>
            <person name="Hossain A."/>
            <person name="Karabika E."/>
            <person name="Karaffa L."/>
            <person name="Karanyi Z."/>
            <person name="Krasevec N."/>
            <person name="Kuo A."/>
            <person name="Kusch H."/>
            <person name="LaButti K."/>
            <person name="Lagendijk E.L."/>
            <person name="Lapidus A."/>
            <person name="Levasseur A."/>
            <person name="Lindquist E."/>
            <person name="Lipzen A."/>
            <person name="Logrieco A.F."/>
            <person name="MacCabe A."/>
            <person name="Maekelae M.R."/>
            <person name="Malavazi I."/>
            <person name="Melin P."/>
            <person name="Meyer V."/>
            <person name="Mielnichuk N."/>
            <person name="Miskei M."/>
            <person name="Molnar A.P."/>
            <person name="Mule G."/>
            <person name="Ngan C.Y."/>
            <person name="Orejas M."/>
            <person name="Orosz E."/>
            <person name="Ouedraogo J.P."/>
            <person name="Overkamp K.M."/>
            <person name="Park H.-S."/>
            <person name="Perrone G."/>
            <person name="Piumi F."/>
            <person name="Punt P.J."/>
            <person name="Ram A.F."/>
            <person name="Ramon A."/>
            <person name="Rauscher S."/>
            <person name="Record E."/>
            <person name="Riano-Pachon D.M."/>
            <person name="Robert V."/>
            <person name="Roehrig J."/>
            <person name="Ruller R."/>
            <person name="Salamov A."/>
            <person name="Salih N.S."/>
            <person name="Samson R.A."/>
            <person name="Sandor E."/>
            <person name="Sanguinetti M."/>
            <person name="Schuetze T."/>
            <person name="Sepcic K."/>
            <person name="Shelest E."/>
            <person name="Sherlock G."/>
            <person name="Sophianopoulou V."/>
            <person name="Squina F.M."/>
            <person name="Sun H."/>
            <person name="Susca A."/>
            <person name="Todd R.B."/>
            <person name="Tsang A."/>
            <person name="Unkles S.E."/>
            <person name="van de Wiele N."/>
            <person name="van Rossen-Uffink D."/>
            <person name="Oliveira J.V."/>
            <person name="Vesth T.C."/>
            <person name="Visser J."/>
            <person name="Yu J.-H."/>
            <person name="Zhou M."/>
            <person name="Andersen M.R."/>
            <person name="Archer D.B."/>
            <person name="Baker S.E."/>
            <person name="Benoit I."/>
            <person name="Brakhage A.A."/>
            <person name="Braus G.H."/>
            <person name="Fischer R."/>
            <person name="Frisvad J.C."/>
            <person name="Goldman G.H."/>
            <person name="Houbraken J."/>
            <person name="Oakley B."/>
            <person name="Pocsi I."/>
            <person name="Scazzocchio C."/>
            <person name="Seiboth B."/>
            <person name="vanKuyk P.A."/>
            <person name="Wortman J."/>
            <person name="Dyer P.S."/>
            <person name="Grigoriev I.V."/>
        </authorList>
    </citation>
    <scope>NUCLEOTIDE SEQUENCE [LARGE SCALE GENOMIC DNA]</scope>
    <source>
        <strain evidence="4">CBS 506.65</strain>
    </source>
</reference>
<keyword evidence="2" id="KW-0732">Signal</keyword>
<proteinExistence type="predicted"/>
<dbReference type="RefSeq" id="XP_022580060.1">
    <property type="nucleotide sequence ID" value="XM_022724908.1"/>
</dbReference>
<evidence type="ECO:0000313" key="4">
    <source>
        <dbReference type="Proteomes" id="UP000184188"/>
    </source>
</evidence>
<accession>A0A1L9SE93</accession>
<dbReference type="GeneID" id="34611373"/>
<dbReference type="PANTHER" id="PTHR40622:SF1">
    <property type="match status" value="1"/>
</dbReference>
<protein>
    <submittedName>
        <fullName evidence="3">Uncharacterized protein</fullName>
    </submittedName>
</protein>
<name>A0A1L9SE93_9EURO</name>
<dbReference type="VEuPathDB" id="FungiDB:ASPZODRAFT_143442"/>
<feature type="signal peptide" evidence="2">
    <location>
        <begin position="1"/>
        <end position="23"/>
    </location>
</feature>
<dbReference type="OrthoDB" id="4367799at2759"/>
<keyword evidence="4" id="KW-1185">Reference proteome</keyword>
<feature type="transmembrane region" description="Helical" evidence="1">
    <location>
        <begin position="273"/>
        <end position="299"/>
    </location>
</feature>
<sequence length="337" mass="37554">MRLQSLLVTGAIWLGVSTTVAWAHTINKGDWTTTFDSDVTANGLYDIELPEFDTRLGMETAPDGTITRFAHSKPYLTLSLSIDNDTIYANDVAIYPPVGEMRINAIRRWYLEKKTPEIVPLTYSLDVVSLPPREAAPAVELSILHMRLLDVEGNLAVKKKLAIQLLRDPKGDLSIPQVQVVCLDTVGSKGKVGVWMTVMDGLAEQLSSYLRDLEEAFEHRLDSFQSLSTHKSSAFSSLESSGSSRKQHPFSHHKAHKLAFMHFLRPVVLPACLGIAAGLLAGAVGFLLGRFVVSVYLCLYQRQHRQPEPFVMEERNSMEKLPLSTHCEVSKMESNYV</sequence>
<evidence type="ECO:0000256" key="2">
    <source>
        <dbReference type="SAM" id="SignalP"/>
    </source>
</evidence>
<keyword evidence="1" id="KW-0472">Membrane</keyword>
<feature type="chain" id="PRO_5012001821" evidence="2">
    <location>
        <begin position="24"/>
        <end position="337"/>
    </location>
</feature>
<keyword evidence="1" id="KW-1133">Transmembrane helix</keyword>
<evidence type="ECO:0000313" key="3">
    <source>
        <dbReference type="EMBL" id="OJJ45550.1"/>
    </source>
</evidence>
<dbReference type="EMBL" id="KV878344">
    <property type="protein sequence ID" value="OJJ45550.1"/>
    <property type="molecule type" value="Genomic_DNA"/>
</dbReference>
<dbReference type="AlphaFoldDB" id="A0A1L9SE93"/>
<gene>
    <name evidence="3" type="ORF">ASPZODRAFT_143442</name>
</gene>
<organism evidence="3 4">
    <name type="scientific">Penicilliopsis zonata CBS 506.65</name>
    <dbReference type="NCBI Taxonomy" id="1073090"/>
    <lineage>
        <taxon>Eukaryota</taxon>
        <taxon>Fungi</taxon>
        <taxon>Dikarya</taxon>
        <taxon>Ascomycota</taxon>
        <taxon>Pezizomycotina</taxon>
        <taxon>Eurotiomycetes</taxon>
        <taxon>Eurotiomycetidae</taxon>
        <taxon>Eurotiales</taxon>
        <taxon>Aspergillaceae</taxon>
        <taxon>Penicilliopsis</taxon>
    </lineage>
</organism>
<dbReference type="PANTHER" id="PTHR40622">
    <property type="match status" value="1"/>
</dbReference>
<evidence type="ECO:0000256" key="1">
    <source>
        <dbReference type="SAM" id="Phobius"/>
    </source>
</evidence>